<feature type="transmembrane region" description="Helical" evidence="9">
    <location>
        <begin position="214"/>
        <end position="232"/>
    </location>
</feature>
<sequence>MSYAWFLQLWYKCRDQAYISFERERQQTATCGNPRQRSRFLFAVVKQQHSILVTFLAKSNAGCSVTMISRKNIACVLLLVCLCPLFCHGVETAKKKVTFLVPGHVVTHTPDEWSIYKPGLLIYCYPGQPPTLVNAFCTVSIRLNCDHENFNQYAGSDPAQVESHWSDDQSLFSFNVFASKKRRQVELEPFNQSCLGIVSSGKYEIEVLLNRFDLWRFGLLALGVLLFSSARSMSQNALFYYSGGILVGLATFALAMVYFFSKLMPYRPLMLGFMVGGWTLGFYGMQLLYENLRLIFIQYQHYVFWYLAVVGSTSFLICYRLGPPKDHRSKQVIQWGLQLIALTLIFFCSYQRTLSTGLVLLVIIGHYIYVPLAALRWVRNRFRRRFPGRRRLLTVEEFEEQGRIETDKALKHLREYCRSPECKQWKTMMKLREPVRFASFVEGSPHVLEDECYEYDNHHSSHSFHDSDELQDYSEEEEENS</sequence>
<evidence type="ECO:0000256" key="7">
    <source>
        <dbReference type="ARBA" id="ARBA00023242"/>
    </source>
</evidence>
<keyword evidence="11" id="KW-1185">Reference proteome</keyword>
<keyword evidence="3 9" id="KW-0812">Transmembrane</keyword>
<evidence type="ECO:0000256" key="4">
    <source>
        <dbReference type="ARBA" id="ARBA00022729"/>
    </source>
</evidence>
<keyword evidence="6 9" id="KW-0472">Membrane</keyword>
<feature type="transmembrane region" description="Helical" evidence="9">
    <location>
        <begin position="333"/>
        <end position="352"/>
    </location>
</feature>
<feature type="compositionally biased region" description="Acidic residues" evidence="8">
    <location>
        <begin position="469"/>
        <end position="481"/>
    </location>
</feature>
<reference evidence="10" key="1">
    <citation type="submission" date="2024-04" db="UniProtKB">
        <authorList>
            <consortium name="EnsemblMetazoa"/>
        </authorList>
    </citation>
    <scope>IDENTIFICATION</scope>
    <source>
        <strain evidence="10">EBRO</strain>
    </source>
</reference>
<keyword evidence="7" id="KW-0539">Nucleus</keyword>
<evidence type="ECO:0000256" key="5">
    <source>
        <dbReference type="ARBA" id="ARBA00022989"/>
    </source>
</evidence>
<name>A0AAG5DMH1_ANOAO</name>
<keyword evidence="5 9" id="KW-1133">Transmembrane helix</keyword>
<keyword evidence="4" id="KW-0732">Signal</keyword>
<dbReference type="InterPro" id="IPR019358">
    <property type="entry name" value="NEMP_fam"/>
</dbReference>
<feature type="region of interest" description="Disordered" evidence="8">
    <location>
        <begin position="459"/>
        <end position="481"/>
    </location>
</feature>
<dbReference type="AlphaFoldDB" id="A0AAG5DMH1"/>
<comment type="similarity">
    <text evidence="2">Belongs to the NEMP family.</text>
</comment>
<accession>A0AAG5DMH1</accession>
<evidence type="ECO:0000313" key="10">
    <source>
        <dbReference type="EnsemblMetazoa" id="ENSAATROPP012125"/>
    </source>
</evidence>
<evidence type="ECO:0000256" key="8">
    <source>
        <dbReference type="SAM" id="MobiDB-lite"/>
    </source>
</evidence>
<evidence type="ECO:0000256" key="9">
    <source>
        <dbReference type="SAM" id="Phobius"/>
    </source>
</evidence>
<feature type="transmembrane region" description="Helical" evidence="9">
    <location>
        <begin position="301"/>
        <end position="321"/>
    </location>
</feature>
<dbReference type="EnsemblMetazoa" id="ENSAATROPT013335">
    <property type="protein sequence ID" value="ENSAATROPP012125"/>
    <property type="gene ID" value="ENSAATROPG010850"/>
</dbReference>
<evidence type="ECO:0008006" key="12">
    <source>
        <dbReference type="Google" id="ProtNLM"/>
    </source>
</evidence>
<feature type="transmembrane region" description="Helical" evidence="9">
    <location>
        <begin position="358"/>
        <end position="378"/>
    </location>
</feature>
<evidence type="ECO:0000313" key="11">
    <source>
        <dbReference type="Proteomes" id="UP000075880"/>
    </source>
</evidence>
<dbReference type="Proteomes" id="UP000075880">
    <property type="component" value="Unassembled WGS sequence"/>
</dbReference>
<dbReference type="PANTHER" id="PTHR13598">
    <property type="entry name" value="AT07567P-RELATED"/>
    <property type="match status" value="1"/>
</dbReference>
<comment type="subcellular location">
    <subcellularLocation>
        <location evidence="1">Nucleus inner membrane</location>
        <topology evidence="1">Multi-pass membrane protein</topology>
        <orientation evidence="1">Nucleoplasmic side</orientation>
    </subcellularLocation>
</comment>
<dbReference type="PANTHER" id="PTHR13598:SF1">
    <property type="entry name" value="AT07567P-RELATED"/>
    <property type="match status" value="1"/>
</dbReference>
<protein>
    <recommendedName>
        <fullName evidence="12">Nuclear envelope integral membrane protein 1</fullName>
    </recommendedName>
</protein>
<dbReference type="GO" id="GO:0005637">
    <property type="term" value="C:nuclear inner membrane"/>
    <property type="evidence" value="ECO:0007669"/>
    <property type="project" value="UniProtKB-SubCell"/>
</dbReference>
<evidence type="ECO:0000256" key="3">
    <source>
        <dbReference type="ARBA" id="ARBA00022692"/>
    </source>
</evidence>
<organism evidence="10 11">
    <name type="scientific">Anopheles atroparvus</name>
    <name type="common">European mosquito</name>
    <dbReference type="NCBI Taxonomy" id="41427"/>
    <lineage>
        <taxon>Eukaryota</taxon>
        <taxon>Metazoa</taxon>
        <taxon>Ecdysozoa</taxon>
        <taxon>Arthropoda</taxon>
        <taxon>Hexapoda</taxon>
        <taxon>Insecta</taxon>
        <taxon>Pterygota</taxon>
        <taxon>Neoptera</taxon>
        <taxon>Endopterygota</taxon>
        <taxon>Diptera</taxon>
        <taxon>Nematocera</taxon>
        <taxon>Culicoidea</taxon>
        <taxon>Culicidae</taxon>
        <taxon>Anophelinae</taxon>
        <taxon>Anopheles</taxon>
    </lineage>
</organism>
<feature type="transmembrane region" description="Helical" evidence="9">
    <location>
        <begin position="269"/>
        <end position="289"/>
    </location>
</feature>
<dbReference type="Pfam" id="PF10225">
    <property type="entry name" value="NEMP"/>
    <property type="match status" value="1"/>
</dbReference>
<evidence type="ECO:0000256" key="2">
    <source>
        <dbReference type="ARBA" id="ARBA00005748"/>
    </source>
</evidence>
<proteinExistence type="inferred from homology"/>
<feature type="transmembrane region" description="Helical" evidence="9">
    <location>
        <begin position="238"/>
        <end position="260"/>
    </location>
</feature>
<evidence type="ECO:0000256" key="1">
    <source>
        <dbReference type="ARBA" id="ARBA00004575"/>
    </source>
</evidence>
<evidence type="ECO:0000256" key="6">
    <source>
        <dbReference type="ARBA" id="ARBA00023136"/>
    </source>
</evidence>
<feature type="compositionally biased region" description="Basic and acidic residues" evidence="8">
    <location>
        <begin position="459"/>
        <end position="468"/>
    </location>
</feature>